<dbReference type="AlphaFoldDB" id="A0A2N9M0F1"/>
<feature type="transmembrane region" description="Helical" evidence="1">
    <location>
        <begin position="53"/>
        <end position="72"/>
    </location>
</feature>
<organism evidence="2 3">
    <name type="scientific">Candidatus Sulfuritelmatomonas gaucii</name>
    <dbReference type="NCBI Taxonomy" id="2043161"/>
    <lineage>
        <taxon>Bacteria</taxon>
        <taxon>Pseudomonadati</taxon>
        <taxon>Acidobacteriota</taxon>
        <taxon>Terriglobia</taxon>
        <taxon>Terriglobales</taxon>
        <taxon>Acidobacteriaceae</taxon>
        <taxon>Candidatus Sulfuritelmatomonas</taxon>
    </lineage>
</organism>
<name>A0A2N9M0F1_9BACT</name>
<accession>A0A2N9M0F1</accession>
<feature type="transmembrane region" description="Helical" evidence="1">
    <location>
        <begin position="9"/>
        <end position="33"/>
    </location>
</feature>
<evidence type="ECO:0000313" key="2">
    <source>
        <dbReference type="EMBL" id="SPE28954.1"/>
    </source>
</evidence>
<evidence type="ECO:0000256" key="1">
    <source>
        <dbReference type="SAM" id="Phobius"/>
    </source>
</evidence>
<keyword evidence="1" id="KW-0472">Membrane</keyword>
<proteinExistence type="predicted"/>
<feature type="transmembrane region" description="Helical" evidence="1">
    <location>
        <begin position="84"/>
        <end position="103"/>
    </location>
</feature>
<keyword evidence="1" id="KW-0812">Transmembrane</keyword>
<dbReference type="OrthoDB" id="129729at2"/>
<dbReference type="Proteomes" id="UP000239735">
    <property type="component" value="Unassembled WGS sequence"/>
</dbReference>
<protein>
    <submittedName>
        <fullName evidence="2">Uncharacterized protein</fullName>
    </submittedName>
</protein>
<sequence length="141" mass="15059">MGKINVGRWILGGIVAGIVGDILDYPVDGVWLAPMWNDQMTALGRTALSTNQIIIFNLFGIVTGLVAIWIYAGIRPRFGPGVKTAIYAGIATWILAFLVPNFALMWVPHLFTGHLVGYTTLGALVECVVGAIAGAALYKEA</sequence>
<dbReference type="EMBL" id="OKRB01000130">
    <property type="protein sequence ID" value="SPE28954.1"/>
    <property type="molecule type" value="Genomic_DNA"/>
</dbReference>
<keyword evidence="1" id="KW-1133">Transmembrane helix</keyword>
<evidence type="ECO:0000313" key="3">
    <source>
        <dbReference type="Proteomes" id="UP000239735"/>
    </source>
</evidence>
<feature type="transmembrane region" description="Helical" evidence="1">
    <location>
        <begin position="115"/>
        <end position="138"/>
    </location>
</feature>
<gene>
    <name evidence="2" type="ORF">SBA5_70060</name>
</gene>
<reference evidence="3" key="1">
    <citation type="submission" date="2018-02" db="EMBL/GenBank/DDBJ databases">
        <authorList>
            <person name="Hausmann B."/>
        </authorList>
    </citation>
    <scope>NUCLEOTIDE SEQUENCE [LARGE SCALE GENOMIC DNA]</scope>
    <source>
        <strain evidence="3">Peat soil MAG SbA5</strain>
    </source>
</reference>